<evidence type="ECO:0000256" key="1">
    <source>
        <dbReference type="SAM" id="MobiDB-lite"/>
    </source>
</evidence>
<comment type="caution">
    <text evidence="2">The sequence shown here is derived from an EMBL/GenBank/DDBJ whole genome shotgun (WGS) entry which is preliminary data.</text>
</comment>
<feature type="compositionally biased region" description="Basic and acidic residues" evidence="1">
    <location>
        <begin position="1"/>
        <end position="16"/>
    </location>
</feature>
<accession>A0A6N7VYW9</accession>
<dbReference type="EMBL" id="VULN01000001">
    <property type="protein sequence ID" value="MSS81136.1"/>
    <property type="molecule type" value="Genomic_DNA"/>
</dbReference>
<organism evidence="2 3">
    <name type="scientific">Acidaminococcus fermentans</name>
    <dbReference type="NCBI Taxonomy" id="905"/>
    <lineage>
        <taxon>Bacteria</taxon>
        <taxon>Bacillati</taxon>
        <taxon>Bacillota</taxon>
        <taxon>Negativicutes</taxon>
        <taxon>Acidaminococcales</taxon>
        <taxon>Acidaminococcaceae</taxon>
        <taxon>Acidaminococcus</taxon>
    </lineage>
</organism>
<dbReference type="RefSeq" id="WP_154487328.1">
    <property type="nucleotide sequence ID" value="NZ_VULN01000001.1"/>
</dbReference>
<name>A0A6N7VYW9_ACIFE</name>
<dbReference type="Proteomes" id="UP000441455">
    <property type="component" value="Unassembled WGS sequence"/>
</dbReference>
<dbReference type="OrthoDB" id="1634387at2"/>
<reference evidence="2 3" key="1">
    <citation type="submission" date="2019-08" db="EMBL/GenBank/DDBJ databases">
        <title>In-depth cultivation of the pig gut microbiome towards novel bacterial diversity and tailored functional studies.</title>
        <authorList>
            <person name="Wylensek D."/>
            <person name="Hitch T.C.A."/>
            <person name="Clavel T."/>
        </authorList>
    </citation>
    <scope>NUCLEOTIDE SEQUENCE [LARGE SCALE GENOMIC DNA]</scope>
    <source>
        <strain evidence="2 3">WCA-389-WT-5B</strain>
    </source>
</reference>
<protein>
    <submittedName>
        <fullName evidence="2">Uncharacterized protein</fullName>
    </submittedName>
</protein>
<proteinExistence type="predicted"/>
<sequence length="471" mass="50866">MTNEPKTEKQQAEEARSASFRAGAGLWAGQSLDRTLAALEEKFRKPPTYNRKLYEDPQALQAAKNQAFQQGDPKDPYTGNLLKMRKQEAKAQYGADWQKHLAEVDHTQSVHKVFQKYKDNPWITNDDIKEAVNQKANLQITNRSFNNAKRDRSNTQMGNNQDYRRDKGVRFTKGGKKQALEDEAKAQKAIDWTLKKKALGHMGDAFLQSGAQAAEGAALMTACLSGAGNVVAVIKGEKTTEEALRDLVRDTAASGGTAFALGGSVTVIARSLSSASSPLVQNLVKAGLPGKVVAGVMAVGGTLLQYGQGKITTAECITQLGNTGCAAVWTGYATAAGQALIPIPFVGALVGSLVGGALYGTFAGQFMAAAAEARAARKRYETIARITAENIARLREERASFQAACTRLFQERGRAIQEGYDQFVLADLEGDFDQMAAGLNRIAGAFGQDLGIHSQEEFENLMEDDTKDFVL</sequence>
<evidence type="ECO:0000313" key="2">
    <source>
        <dbReference type="EMBL" id="MSS81136.1"/>
    </source>
</evidence>
<dbReference type="AlphaFoldDB" id="A0A6N7VYW9"/>
<feature type="region of interest" description="Disordered" evidence="1">
    <location>
        <begin position="1"/>
        <end position="20"/>
    </location>
</feature>
<evidence type="ECO:0000313" key="3">
    <source>
        <dbReference type="Proteomes" id="UP000441455"/>
    </source>
</evidence>
<gene>
    <name evidence="2" type="ORF">FX155_00655</name>
</gene>